<keyword evidence="1" id="KW-0175">Coiled coil</keyword>
<proteinExistence type="predicted"/>
<name>A0A4P7XDS6_9ALTE</name>
<dbReference type="AlphaFoldDB" id="A0A4P7XDS6"/>
<keyword evidence="2" id="KW-0472">Membrane</keyword>
<dbReference type="EMBL" id="CP031093">
    <property type="protein sequence ID" value="QCF24988.1"/>
    <property type="molecule type" value="Genomic_DNA"/>
</dbReference>
<keyword evidence="2" id="KW-0812">Transmembrane</keyword>
<dbReference type="InterPro" id="IPR007690">
    <property type="entry name" value="T2SS_GspM"/>
</dbReference>
<feature type="transmembrane region" description="Helical" evidence="2">
    <location>
        <begin position="23"/>
        <end position="41"/>
    </location>
</feature>
<evidence type="ECO:0000256" key="2">
    <source>
        <dbReference type="SAM" id="Phobius"/>
    </source>
</evidence>
<feature type="coiled-coil region" evidence="1">
    <location>
        <begin position="56"/>
        <end position="109"/>
    </location>
</feature>
<evidence type="ECO:0000313" key="4">
    <source>
        <dbReference type="Proteomes" id="UP000298049"/>
    </source>
</evidence>
<dbReference type="Proteomes" id="UP000298049">
    <property type="component" value="Chromosome"/>
</dbReference>
<dbReference type="GO" id="GO:0015628">
    <property type="term" value="P:protein secretion by the type II secretion system"/>
    <property type="evidence" value="ECO:0007669"/>
    <property type="project" value="InterPro"/>
</dbReference>
<accession>A0A4P7XDS6</accession>
<sequence>MNFKAAWAAFEARFDTLNQRERVFAFVTAAVLVVFGGWQFAVAPALQQIDRDRTEITSLTGETDALQLRLSEAQEELGKSPTATLQAQRHQRKARLDRTQQRLEALAANLISPEGMVALLRQMLKGKDGLTLVSVTHAPAEAENLADAAKGQPGLYRHRVTLTVRGAYFDLVAYLQALEALDSRLGWNAMRYKVAQWPEGELQVELVTLSLSEEWLGV</sequence>
<evidence type="ECO:0000256" key="1">
    <source>
        <dbReference type="SAM" id="Coils"/>
    </source>
</evidence>
<dbReference type="RefSeq" id="WP_136546751.1">
    <property type="nucleotide sequence ID" value="NZ_CP031093.1"/>
</dbReference>
<keyword evidence="2" id="KW-1133">Transmembrane helix</keyword>
<keyword evidence="4" id="KW-1185">Reference proteome</keyword>
<dbReference type="GO" id="GO:0015627">
    <property type="term" value="C:type II protein secretion system complex"/>
    <property type="evidence" value="ECO:0007669"/>
    <property type="project" value="InterPro"/>
</dbReference>
<organism evidence="3 4">
    <name type="scientific">Hydrocarboniclastica marina</name>
    <dbReference type="NCBI Taxonomy" id="2259620"/>
    <lineage>
        <taxon>Bacteria</taxon>
        <taxon>Pseudomonadati</taxon>
        <taxon>Pseudomonadota</taxon>
        <taxon>Gammaproteobacteria</taxon>
        <taxon>Alteromonadales</taxon>
        <taxon>Alteromonadaceae</taxon>
        <taxon>Hydrocarboniclastica</taxon>
    </lineage>
</organism>
<gene>
    <name evidence="3" type="ORF">soil367_03000</name>
</gene>
<dbReference type="KEGG" id="hmi:soil367_03000"/>
<evidence type="ECO:0008006" key="5">
    <source>
        <dbReference type="Google" id="ProtNLM"/>
    </source>
</evidence>
<protein>
    <recommendedName>
        <fullName evidence="5">MSHA biogenesis protein MshJ</fullName>
    </recommendedName>
</protein>
<dbReference type="OrthoDB" id="9151209at2"/>
<reference evidence="3 4" key="1">
    <citation type="submission" date="2018-07" db="EMBL/GenBank/DDBJ databases">
        <title>Marsedoiliclastica nanhaica gen. nov. sp. nov., a novel marine hydrocarbonoclastic bacterium isolated from an in-situ enriched hydrocarbon-degrading consortium in deep-sea sediment.</title>
        <authorList>
            <person name="Dong C."/>
            <person name="Ma T."/>
            <person name="Liu R."/>
            <person name="Shao Z."/>
        </authorList>
    </citation>
    <scope>NUCLEOTIDE SEQUENCE [LARGE SCALE GENOMIC DNA]</scope>
    <source>
        <strain evidence="4">soil36-7</strain>
    </source>
</reference>
<evidence type="ECO:0000313" key="3">
    <source>
        <dbReference type="EMBL" id="QCF24988.1"/>
    </source>
</evidence>
<dbReference type="Pfam" id="PF04612">
    <property type="entry name" value="T2SSM"/>
    <property type="match status" value="1"/>
</dbReference>